<evidence type="ECO:0000259" key="3">
    <source>
        <dbReference type="Pfam" id="PF03703"/>
    </source>
</evidence>
<feature type="transmembrane region" description="Helical" evidence="2">
    <location>
        <begin position="64"/>
        <end position="88"/>
    </location>
</feature>
<name>A0A4R4WR41_9ACTN</name>
<proteinExistence type="predicted"/>
<feature type="transmembrane region" description="Helical" evidence="2">
    <location>
        <begin position="393"/>
        <end position="412"/>
    </location>
</feature>
<dbReference type="AlphaFoldDB" id="A0A4R4WR41"/>
<dbReference type="PANTHER" id="PTHR34473">
    <property type="entry name" value="UPF0699 TRANSMEMBRANE PROTEIN YDBS"/>
    <property type="match status" value="1"/>
</dbReference>
<dbReference type="PANTHER" id="PTHR34473:SF3">
    <property type="entry name" value="TRANSMEMBRANE PROTEIN-RELATED"/>
    <property type="match status" value="1"/>
</dbReference>
<evidence type="ECO:0000256" key="1">
    <source>
        <dbReference type="SAM" id="MobiDB-lite"/>
    </source>
</evidence>
<evidence type="ECO:0000313" key="5">
    <source>
        <dbReference type="Proteomes" id="UP000294543"/>
    </source>
</evidence>
<dbReference type="Pfam" id="PF03703">
    <property type="entry name" value="bPH_2"/>
    <property type="match status" value="2"/>
</dbReference>
<feature type="transmembrane region" description="Helical" evidence="2">
    <location>
        <begin position="418"/>
        <end position="436"/>
    </location>
</feature>
<keyword evidence="2" id="KW-1133">Transmembrane helix</keyword>
<feature type="domain" description="YdbS-like PH" evidence="3">
    <location>
        <begin position="444"/>
        <end position="513"/>
    </location>
</feature>
<feature type="transmembrane region" description="Helical" evidence="2">
    <location>
        <begin position="35"/>
        <end position="58"/>
    </location>
</feature>
<accession>A0A4R4WR41</accession>
<feature type="transmembrane region" description="Helical" evidence="2">
    <location>
        <begin position="234"/>
        <end position="265"/>
    </location>
</feature>
<sequence length="535" mass="57467">MSAPDAGNLPGHHRDPQGSAVNTQAGWRRLAGRSLWVSGAKSLALVAGAAAGLTRFLLGQDWQAGGIVAACAGAAVLIVAAVLAYDLARLRTTRWRLTPERLELRSGLTTRQHRSLPRDRVRSVDLRADPILRIFGLTVVKVGTGEHAGDHTELKLDPLVRKDAETLRRTLLHQDEEREARDGPLAELRWSWIRYAPLSVWTFTASALVLGALYKPLNAIGLKSVTSRVANDLWGWIAAQPLTAVPLLLAVNLSVGALGAALLFAESWGRYRLEHEPGRLRLRRGLLTTRSLTLEVRRLRGVEISEPLLLRLGGGARVKTVATGLGEKARNETEDAAALAPPLPRDLAWRLAAEVASAGGAHPAGVPGSRVIAGGTALIPHPRAARRRRVVRALPATALVAAAAGVASWSAPWPWVRAWVWLIPVVVLVAGMWGAVESARNLGHALGARHLVSRRGVVVRQTVALDRKGISGWTITESYFQRRSGLLTVSATTSAGRGHYEVVDVGRETGLELASRAVPGLLEPFLVRGTTVAKQ</sequence>
<dbReference type="EMBL" id="SMKP01000084">
    <property type="protein sequence ID" value="TDD17560.1"/>
    <property type="molecule type" value="Genomic_DNA"/>
</dbReference>
<reference evidence="4 5" key="1">
    <citation type="submission" date="2019-03" db="EMBL/GenBank/DDBJ databases">
        <title>Draft genome sequences of novel Actinobacteria.</title>
        <authorList>
            <person name="Sahin N."/>
            <person name="Ay H."/>
            <person name="Saygin H."/>
        </authorList>
    </citation>
    <scope>NUCLEOTIDE SEQUENCE [LARGE SCALE GENOMIC DNA]</scope>
    <source>
        <strain evidence="4 5">KC712</strain>
    </source>
</reference>
<feature type="transmembrane region" description="Helical" evidence="2">
    <location>
        <begin position="195"/>
        <end position="214"/>
    </location>
</feature>
<dbReference type="InterPro" id="IPR005182">
    <property type="entry name" value="YdbS-like_PH"/>
</dbReference>
<keyword evidence="5" id="KW-1185">Reference proteome</keyword>
<feature type="region of interest" description="Disordered" evidence="1">
    <location>
        <begin position="1"/>
        <end position="22"/>
    </location>
</feature>
<evidence type="ECO:0000256" key="2">
    <source>
        <dbReference type="SAM" id="Phobius"/>
    </source>
</evidence>
<comment type="caution">
    <text evidence="4">The sequence shown here is derived from an EMBL/GenBank/DDBJ whole genome shotgun (WGS) entry which is preliminary data.</text>
</comment>
<dbReference type="PIRSF" id="PIRSF026631">
    <property type="entry name" value="UCP026631"/>
    <property type="match status" value="1"/>
</dbReference>
<dbReference type="InterPro" id="IPR014529">
    <property type="entry name" value="UCP026631"/>
</dbReference>
<gene>
    <name evidence="4" type="ORF">E1294_27380</name>
</gene>
<dbReference type="Proteomes" id="UP000294543">
    <property type="component" value="Unassembled WGS sequence"/>
</dbReference>
<protein>
    <recommendedName>
        <fullName evidence="3">YdbS-like PH domain-containing protein</fullName>
    </recommendedName>
</protein>
<keyword evidence="2" id="KW-0812">Transmembrane</keyword>
<dbReference type="RefSeq" id="WP_132512976.1">
    <property type="nucleotide sequence ID" value="NZ_SMKP01000084.1"/>
</dbReference>
<organism evidence="4 5">
    <name type="scientific">Nonomuraea diastatica</name>
    <dbReference type="NCBI Taxonomy" id="1848329"/>
    <lineage>
        <taxon>Bacteria</taxon>
        <taxon>Bacillati</taxon>
        <taxon>Actinomycetota</taxon>
        <taxon>Actinomycetes</taxon>
        <taxon>Streptosporangiales</taxon>
        <taxon>Streptosporangiaceae</taxon>
        <taxon>Nonomuraea</taxon>
    </lineage>
</organism>
<dbReference type="OrthoDB" id="4121259at2"/>
<evidence type="ECO:0000313" key="4">
    <source>
        <dbReference type="EMBL" id="TDD17560.1"/>
    </source>
</evidence>
<feature type="domain" description="YdbS-like PH" evidence="3">
    <location>
        <begin position="91"/>
        <end position="171"/>
    </location>
</feature>
<keyword evidence="2" id="KW-0472">Membrane</keyword>